<name>A0A0E0ERD5_9ORYZ</name>
<dbReference type="GO" id="GO:0008308">
    <property type="term" value="F:voltage-gated monoatomic anion channel activity"/>
    <property type="evidence" value="ECO:0007669"/>
    <property type="project" value="InterPro"/>
</dbReference>
<evidence type="ECO:0000256" key="2">
    <source>
        <dbReference type="ARBA" id="ARBA00009624"/>
    </source>
</evidence>
<dbReference type="HOGENOM" id="CLU_006493_8_3_1"/>
<reference evidence="13" key="2">
    <citation type="submission" date="2018-05" db="EMBL/GenBank/DDBJ databases">
        <title>OmerRS3 (Oryza meridionalis Reference Sequence Version 3).</title>
        <authorList>
            <person name="Zhang J."/>
            <person name="Kudrna D."/>
            <person name="Lee S."/>
            <person name="Talag J."/>
            <person name="Welchert J."/>
            <person name="Wing R.A."/>
        </authorList>
    </citation>
    <scope>NUCLEOTIDE SEQUENCE [LARGE SCALE GENOMIC DNA]</scope>
    <source>
        <strain evidence="13">cv. OR44</strain>
    </source>
</reference>
<accession>A0A0E0ERD5</accession>
<keyword evidence="8" id="KW-0626">Porin</keyword>
<dbReference type="InterPro" id="IPR044250">
    <property type="entry name" value="MenF-like"/>
</dbReference>
<evidence type="ECO:0000313" key="14">
    <source>
        <dbReference type="Proteomes" id="UP000008021"/>
    </source>
</evidence>
<feature type="domain" description="Chorismate-utilising enzyme C-terminal" evidence="12">
    <location>
        <begin position="553"/>
        <end position="676"/>
    </location>
</feature>
<dbReference type="GO" id="GO:0008909">
    <property type="term" value="F:isochorismate synthase activity"/>
    <property type="evidence" value="ECO:0007669"/>
    <property type="project" value="InterPro"/>
</dbReference>
<dbReference type="Gene3D" id="2.40.160.10">
    <property type="entry name" value="Porin"/>
    <property type="match status" value="1"/>
</dbReference>
<dbReference type="GO" id="GO:0042372">
    <property type="term" value="P:phylloquinone biosynthetic process"/>
    <property type="evidence" value="ECO:0007669"/>
    <property type="project" value="TreeGrafter"/>
</dbReference>
<dbReference type="CDD" id="cd07306">
    <property type="entry name" value="Porin3_VDAC"/>
    <property type="match status" value="1"/>
</dbReference>
<evidence type="ECO:0000256" key="10">
    <source>
        <dbReference type="ARBA" id="ARBA00023136"/>
    </source>
</evidence>
<evidence type="ECO:0000256" key="6">
    <source>
        <dbReference type="ARBA" id="ARBA00022787"/>
    </source>
</evidence>
<dbReference type="Gramene" id="OMERI09G05850.1">
    <property type="protein sequence ID" value="OMERI09G05850.1"/>
    <property type="gene ID" value="OMERI09G05850"/>
</dbReference>
<evidence type="ECO:0000256" key="5">
    <source>
        <dbReference type="ARBA" id="ARBA00022692"/>
    </source>
</evidence>
<evidence type="ECO:0000256" key="9">
    <source>
        <dbReference type="ARBA" id="ARBA00023128"/>
    </source>
</evidence>
<dbReference type="InterPro" id="IPR027246">
    <property type="entry name" value="Porin_Euk/Tom40"/>
</dbReference>
<evidence type="ECO:0000256" key="7">
    <source>
        <dbReference type="ARBA" id="ARBA00023065"/>
    </source>
</evidence>
<proteinExistence type="inferred from homology"/>
<dbReference type="eggNOG" id="KOG1223">
    <property type="taxonomic scope" value="Eukaryota"/>
</dbReference>
<keyword evidence="6" id="KW-1000">Mitochondrion outer membrane</keyword>
<dbReference type="eggNOG" id="KOG3126">
    <property type="taxonomic scope" value="Eukaryota"/>
</dbReference>
<dbReference type="PROSITE" id="PS00558">
    <property type="entry name" value="EUKARYOTIC_PORIN"/>
    <property type="match status" value="1"/>
</dbReference>
<comment type="subcellular location">
    <subcellularLocation>
        <location evidence="1">Mitochondrion outer membrane</location>
    </subcellularLocation>
</comment>
<dbReference type="Gene3D" id="3.60.120.10">
    <property type="entry name" value="Anthranilate synthase"/>
    <property type="match status" value="2"/>
</dbReference>
<dbReference type="Proteomes" id="UP000008021">
    <property type="component" value="Chromosome 9"/>
</dbReference>
<dbReference type="InterPro" id="IPR001925">
    <property type="entry name" value="Porin_Euk"/>
</dbReference>
<keyword evidence="4" id="KW-1134">Transmembrane beta strand</keyword>
<evidence type="ECO:0000313" key="13">
    <source>
        <dbReference type="EnsemblPlants" id="OMERI09G05850.1"/>
    </source>
</evidence>
<evidence type="ECO:0000256" key="3">
    <source>
        <dbReference type="ARBA" id="ARBA00022448"/>
    </source>
</evidence>
<sequence>MVGPGLYPEIGKKARDLLYRDYQTDHKFTLTTYTSNGVAITATSTKKADLIFGEIQSQIKNKNITVDVKANSDSNVVTTVTVDELTPGLKSILSFAVPDQRSGKFELQYSHDYAGVSASIGLTANPVVNLSSVFGTKALAVGADVSLDTATGNLTKYNAGLSFTNDDLIASLNLNNKGDSLTASYYHIVNHSATAVGAELTHSFSSNENSLTFGTQHTLDPLTVVKARFNNSGKASALLQHEWRPKSVWTISAEVDTKAIDKSSKLRAAVAALEADPPASPSGIIRIEVPVRQRGDAVEWLHAQGDLRARCFFSARAAAPLPLAIASAGNGNGAGGVGGGGEQRQRPVSVAGVGSAVFFRGTEPFSLRDWRAIKRFLPRDCPLIRAYGAIRFDATSDHSVEWEEFGSFYFIVPQVEYNELEESSVLATTIAWDDSLSWTWQNAVKELQSTLQKISSSPIKVNNSTLQTTIVNLNHVPTKASWDLAVTKALQIIKGKQRELVKVVLARCSRYITDTCIDPVELLACLKVEGQNAYQFCIQPPDAPAFVGNSMICDDVVVHPSKALRKLPRVQHLSAQLAARMRNEDDEFDILNTLHPSPAVCGLPTEEARQFIQDYEIFDRGMYAGPVGWFGGAESEFAVGIRSALLGKGHSTLVYAGAGIVEGTNPSFEWDELDLKASQFAKLLQYQEQHICLQEAENMGTVI</sequence>
<dbReference type="InterPro" id="IPR005801">
    <property type="entry name" value="ADC_synthase"/>
</dbReference>
<keyword evidence="5" id="KW-0812">Transmembrane</keyword>
<evidence type="ECO:0000259" key="12">
    <source>
        <dbReference type="Pfam" id="PF00425"/>
    </source>
</evidence>
<dbReference type="SUPFAM" id="SSF56322">
    <property type="entry name" value="ADC synthase"/>
    <property type="match status" value="1"/>
</dbReference>
<evidence type="ECO:0000256" key="8">
    <source>
        <dbReference type="ARBA" id="ARBA00023114"/>
    </source>
</evidence>
<organism evidence="13">
    <name type="scientific">Oryza meridionalis</name>
    <dbReference type="NCBI Taxonomy" id="40149"/>
    <lineage>
        <taxon>Eukaryota</taxon>
        <taxon>Viridiplantae</taxon>
        <taxon>Streptophyta</taxon>
        <taxon>Embryophyta</taxon>
        <taxon>Tracheophyta</taxon>
        <taxon>Spermatophyta</taxon>
        <taxon>Magnoliopsida</taxon>
        <taxon>Liliopsida</taxon>
        <taxon>Poales</taxon>
        <taxon>Poaceae</taxon>
        <taxon>BOP clade</taxon>
        <taxon>Oryzoideae</taxon>
        <taxon>Oryzeae</taxon>
        <taxon>Oryzinae</taxon>
        <taxon>Oryza</taxon>
    </lineage>
</organism>
<keyword evidence="3" id="KW-0813">Transport</keyword>
<dbReference type="Pfam" id="PF00425">
    <property type="entry name" value="Chorismate_bind"/>
    <property type="match status" value="1"/>
</dbReference>
<dbReference type="PANTHER" id="PTHR47253:SF4">
    <property type="entry name" value="ISOCHORISMATE SYNTHASE 2, CHLOROPLASTIC"/>
    <property type="match status" value="1"/>
</dbReference>
<dbReference type="FunFam" id="2.40.160.10:FF:000003">
    <property type="entry name" value="Outer mitochondrial membrane protein porin"/>
    <property type="match status" value="1"/>
</dbReference>
<keyword evidence="14" id="KW-1185">Reference proteome</keyword>
<dbReference type="InterPro" id="IPR023614">
    <property type="entry name" value="Porin_dom_sf"/>
</dbReference>
<evidence type="ECO:0000256" key="11">
    <source>
        <dbReference type="ARBA" id="ARBA00024851"/>
    </source>
</evidence>
<keyword evidence="9" id="KW-0496">Mitochondrion</keyword>
<dbReference type="GO" id="GO:0015288">
    <property type="term" value="F:porin activity"/>
    <property type="evidence" value="ECO:0007669"/>
    <property type="project" value="UniProtKB-KW"/>
</dbReference>
<comment type="similarity">
    <text evidence="2">Belongs to the eukaryotic mitochondrial porin (TC 1.B.8.1) family.</text>
</comment>
<evidence type="ECO:0000256" key="4">
    <source>
        <dbReference type="ARBA" id="ARBA00022452"/>
    </source>
</evidence>
<dbReference type="InterPro" id="IPR015890">
    <property type="entry name" value="Chorismate_C"/>
</dbReference>
<dbReference type="GO" id="GO:0009536">
    <property type="term" value="C:plastid"/>
    <property type="evidence" value="ECO:0007669"/>
    <property type="project" value="TreeGrafter"/>
</dbReference>
<reference evidence="13" key="1">
    <citation type="submission" date="2015-04" db="UniProtKB">
        <authorList>
            <consortium name="EnsemblPlants"/>
        </authorList>
    </citation>
    <scope>IDENTIFICATION</scope>
</reference>
<keyword evidence="10" id="KW-0472">Membrane</keyword>
<keyword evidence="7" id="KW-0406">Ion transport</keyword>
<dbReference type="AlphaFoldDB" id="A0A0E0ERD5"/>
<comment type="function">
    <text evidence="11">Forms a channel through the mitochondrial outer membrane that allows diffusion of small hydrophilic molecules. The channel adopts an open conformation at low or zero membrane potential and a closed conformation at potentials above 30-40 mV. The open state has a weak anion selectivity whereas the closed state is cation-selective.</text>
</comment>
<dbReference type="PANTHER" id="PTHR47253">
    <property type="match status" value="1"/>
</dbReference>
<dbReference type="Pfam" id="PF01459">
    <property type="entry name" value="Porin_3"/>
    <property type="match status" value="1"/>
</dbReference>
<dbReference type="EnsemblPlants" id="OMERI09G05850.1">
    <property type="protein sequence ID" value="OMERI09G05850.1"/>
    <property type="gene ID" value="OMERI09G05850"/>
</dbReference>
<protein>
    <recommendedName>
        <fullName evidence="12">Chorismate-utilising enzyme C-terminal domain-containing protein</fullName>
    </recommendedName>
</protein>
<dbReference type="STRING" id="40149.A0A0E0ERD5"/>
<dbReference type="GO" id="GO:0005741">
    <property type="term" value="C:mitochondrial outer membrane"/>
    <property type="evidence" value="ECO:0007669"/>
    <property type="project" value="UniProtKB-SubCell"/>
</dbReference>
<evidence type="ECO:0000256" key="1">
    <source>
        <dbReference type="ARBA" id="ARBA00004294"/>
    </source>
</evidence>
<dbReference type="GO" id="GO:0046930">
    <property type="term" value="C:pore complex"/>
    <property type="evidence" value="ECO:0007669"/>
    <property type="project" value="UniProtKB-KW"/>
</dbReference>